<dbReference type="EMBL" id="CP097505">
    <property type="protein sequence ID" value="URD94168.1"/>
    <property type="molecule type" value="Genomic_DNA"/>
</dbReference>
<proteinExistence type="predicted"/>
<keyword evidence="1" id="KW-0472">Membrane</keyword>
<feature type="transmembrane region" description="Helical" evidence="1">
    <location>
        <begin position="112"/>
        <end position="131"/>
    </location>
</feature>
<evidence type="ECO:0000313" key="3">
    <source>
        <dbReference type="Proteomes" id="UP001055439"/>
    </source>
</evidence>
<gene>
    <name evidence="2" type="ORF">MUK42_01159</name>
</gene>
<reference evidence="2" key="1">
    <citation type="submission" date="2022-05" db="EMBL/GenBank/DDBJ databases">
        <title>The Musa troglodytarum L. genome provides insights into the mechanism of non-climacteric behaviour and enrichment of carotenoids.</title>
        <authorList>
            <person name="Wang J."/>
        </authorList>
    </citation>
    <scope>NUCLEOTIDE SEQUENCE</scope>
    <source>
        <tissue evidence="2">Leaf</tissue>
    </source>
</reference>
<dbReference type="AlphaFoldDB" id="A0A9E7JUT1"/>
<dbReference type="Proteomes" id="UP001055439">
    <property type="component" value="Chromosome 3"/>
</dbReference>
<protein>
    <submittedName>
        <fullName evidence="2">Uncharacterized protein</fullName>
    </submittedName>
</protein>
<evidence type="ECO:0000313" key="2">
    <source>
        <dbReference type="EMBL" id="URD94168.1"/>
    </source>
</evidence>
<keyword evidence="1" id="KW-1133">Transmembrane helix</keyword>
<organism evidence="2 3">
    <name type="scientific">Musa troglodytarum</name>
    <name type="common">fe'i banana</name>
    <dbReference type="NCBI Taxonomy" id="320322"/>
    <lineage>
        <taxon>Eukaryota</taxon>
        <taxon>Viridiplantae</taxon>
        <taxon>Streptophyta</taxon>
        <taxon>Embryophyta</taxon>
        <taxon>Tracheophyta</taxon>
        <taxon>Spermatophyta</taxon>
        <taxon>Magnoliopsida</taxon>
        <taxon>Liliopsida</taxon>
        <taxon>Zingiberales</taxon>
        <taxon>Musaceae</taxon>
        <taxon>Musa</taxon>
    </lineage>
</organism>
<keyword evidence="3" id="KW-1185">Reference proteome</keyword>
<evidence type="ECO:0000256" key="1">
    <source>
        <dbReference type="SAM" id="Phobius"/>
    </source>
</evidence>
<accession>A0A9E7JUT1</accession>
<feature type="transmembrane region" description="Helical" evidence="1">
    <location>
        <begin position="42"/>
        <end position="61"/>
    </location>
</feature>
<name>A0A9E7JUT1_9LILI</name>
<keyword evidence="1" id="KW-0812">Transmembrane</keyword>
<sequence>MTSVVGSSIAVRESSGRPSGRCLGRFPCLDDRGNRPSISDPICRLVGFWWILLAVSGLSLFCYSSDEICVVFEIDFGAPSRNVRRSTVHFGHRTEAENSRASLVYSNILGSIFGYFDSVFLHFLFISRVWLRQVMDLYPPGFSSR</sequence>